<feature type="chain" id="PRO_5039291481" description="Secreted protein" evidence="1">
    <location>
        <begin position="27"/>
        <end position="77"/>
    </location>
</feature>
<keyword evidence="3" id="KW-1185">Reference proteome</keyword>
<dbReference type="EMBL" id="BNBC01000115">
    <property type="protein sequence ID" value="GHF21713.1"/>
    <property type="molecule type" value="Genomic_DNA"/>
</dbReference>
<reference evidence="2" key="1">
    <citation type="journal article" date="2014" name="Int. J. Syst. Evol. Microbiol.">
        <title>Complete genome sequence of Corynebacterium casei LMG S-19264T (=DSM 44701T), isolated from a smear-ripened cheese.</title>
        <authorList>
            <consortium name="US DOE Joint Genome Institute (JGI-PGF)"/>
            <person name="Walter F."/>
            <person name="Albersmeier A."/>
            <person name="Kalinowski J."/>
            <person name="Ruckert C."/>
        </authorList>
    </citation>
    <scope>NUCLEOTIDE SEQUENCE</scope>
    <source>
        <strain evidence="2">JCM 3302</strain>
    </source>
</reference>
<name>A0A919E5R7_9ACTN</name>
<reference evidence="2" key="2">
    <citation type="submission" date="2020-09" db="EMBL/GenBank/DDBJ databases">
        <authorList>
            <person name="Sun Q."/>
            <person name="Ohkuma M."/>
        </authorList>
    </citation>
    <scope>NUCLEOTIDE SEQUENCE</scope>
    <source>
        <strain evidence="2">JCM 3302</strain>
    </source>
</reference>
<keyword evidence="1" id="KW-0732">Signal</keyword>
<feature type="signal peptide" evidence="1">
    <location>
        <begin position="1"/>
        <end position="26"/>
    </location>
</feature>
<evidence type="ECO:0008006" key="4">
    <source>
        <dbReference type="Google" id="ProtNLM"/>
    </source>
</evidence>
<comment type="caution">
    <text evidence="2">The sequence shown here is derived from an EMBL/GenBank/DDBJ whole genome shotgun (WGS) entry which is preliminary data.</text>
</comment>
<dbReference type="Proteomes" id="UP000641386">
    <property type="component" value="Unassembled WGS sequence"/>
</dbReference>
<evidence type="ECO:0000256" key="1">
    <source>
        <dbReference type="SAM" id="SignalP"/>
    </source>
</evidence>
<gene>
    <name evidence="2" type="ORF">GCM10014715_89660</name>
</gene>
<evidence type="ECO:0000313" key="3">
    <source>
        <dbReference type="Proteomes" id="UP000641386"/>
    </source>
</evidence>
<organism evidence="2 3">
    <name type="scientific">Streptomyces spiralis</name>
    <dbReference type="NCBI Taxonomy" id="66376"/>
    <lineage>
        <taxon>Bacteria</taxon>
        <taxon>Bacillati</taxon>
        <taxon>Actinomycetota</taxon>
        <taxon>Actinomycetes</taxon>
        <taxon>Kitasatosporales</taxon>
        <taxon>Streptomycetaceae</taxon>
        <taxon>Streptomyces</taxon>
    </lineage>
</organism>
<protein>
    <recommendedName>
        <fullName evidence="4">Secreted protein</fullName>
    </recommendedName>
</protein>
<accession>A0A919E5R7</accession>
<evidence type="ECO:0000313" key="2">
    <source>
        <dbReference type="EMBL" id="GHF21713.1"/>
    </source>
</evidence>
<dbReference type="AlphaFoldDB" id="A0A919E5R7"/>
<proteinExistence type="predicted"/>
<sequence>MVRAARRLLCVAALSLVALVGTTATASAVTWVYHSHYATYGDCEQAWQNMHAGSIVAGPHQCLQDASSGRWLLWYYV</sequence>